<dbReference type="NCBIfam" id="TIGR00230">
    <property type="entry name" value="sfsA"/>
    <property type="match status" value="1"/>
</dbReference>
<dbReference type="CDD" id="cd22359">
    <property type="entry name" value="SfsA-like_bacterial"/>
    <property type="match status" value="1"/>
</dbReference>
<feature type="domain" description="Sugar fermentation stimulation protein C-terminal" evidence="2">
    <location>
        <begin position="81"/>
        <end position="218"/>
    </location>
</feature>
<dbReference type="GO" id="GO:0003677">
    <property type="term" value="F:DNA binding"/>
    <property type="evidence" value="ECO:0007669"/>
    <property type="project" value="InterPro"/>
</dbReference>
<feature type="domain" description="SfsA N-terminal OB" evidence="3">
    <location>
        <begin position="12"/>
        <end position="77"/>
    </location>
</feature>
<dbReference type="EMBL" id="FQZP01000030">
    <property type="protein sequence ID" value="SHJ18233.1"/>
    <property type="molecule type" value="Genomic_DNA"/>
</dbReference>
<dbReference type="AlphaFoldDB" id="A0A1M6H813"/>
<proteinExistence type="inferred from homology"/>
<evidence type="ECO:0000256" key="1">
    <source>
        <dbReference type="HAMAP-Rule" id="MF_00095"/>
    </source>
</evidence>
<dbReference type="InterPro" id="IPR040452">
    <property type="entry name" value="SfsA_C"/>
</dbReference>
<dbReference type="Gene3D" id="2.40.50.580">
    <property type="match status" value="1"/>
</dbReference>
<dbReference type="HAMAP" id="MF_00095">
    <property type="entry name" value="SfsA"/>
    <property type="match status" value="1"/>
</dbReference>
<comment type="similarity">
    <text evidence="1">Belongs to the SfsA family.</text>
</comment>
<dbReference type="PANTHER" id="PTHR30545">
    <property type="entry name" value="SUGAR FERMENTATION STIMULATION PROTEIN A"/>
    <property type="match status" value="1"/>
</dbReference>
<name>A0A1M6H813_9FIRM</name>
<dbReference type="Pfam" id="PF03749">
    <property type="entry name" value="SfsA"/>
    <property type="match status" value="1"/>
</dbReference>
<evidence type="ECO:0000313" key="4">
    <source>
        <dbReference type="EMBL" id="SHJ18233.1"/>
    </source>
</evidence>
<protein>
    <recommendedName>
        <fullName evidence="1">Sugar fermentation stimulation protein homolog</fullName>
    </recommendedName>
</protein>
<gene>
    <name evidence="1" type="primary">sfsA</name>
    <name evidence="4" type="ORF">SAMN05444373_10307</name>
</gene>
<dbReference type="Gene3D" id="3.40.1350.60">
    <property type="match status" value="1"/>
</dbReference>
<organism evidence="4 5">
    <name type="scientific">Thermoclostridium caenicola</name>
    <dbReference type="NCBI Taxonomy" id="659425"/>
    <lineage>
        <taxon>Bacteria</taxon>
        <taxon>Bacillati</taxon>
        <taxon>Bacillota</taxon>
        <taxon>Clostridia</taxon>
        <taxon>Eubacteriales</taxon>
        <taxon>Oscillospiraceae</taxon>
        <taxon>Thermoclostridium</taxon>
    </lineage>
</organism>
<dbReference type="PANTHER" id="PTHR30545:SF2">
    <property type="entry name" value="SUGAR FERMENTATION STIMULATION PROTEIN A"/>
    <property type="match status" value="1"/>
</dbReference>
<accession>A0A1M6H813</accession>
<reference evidence="4 5" key="1">
    <citation type="submission" date="2016-11" db="EMBL/GenBank/DDBJ databases">
        <authorList>
            <person name="Varghese N."/>
            <person name="Submissions S."/>
        </authorList>
    </citation>
    <scope>NUCLEOTIDE SEQUENCE [LARGE SCALE GENOMIC DNA]</scope>
    <source>
        <strain evidence="4 5">DSM 19027</strain>
    </source>
</reference>
<dbReference type="Proteomes" id="UP000324781">
    <property type="component" value="Unassembled WGS sequence"/>
</dbReference>
<dbReference type="InterPro" id="IPR041465">
    <property type="entry name" value="SfsA_N"/>
</dbReference>
<dbReference type="Pfam" id="PF17746">
    <property type="entry name" value="SfsA_N"/>
    <property type="match status" value="1"/>
</dbReference>
<evidence type="ECO:0000313" key="5">
    <source>
        <dbReference type="Proteomes" id="UP000324781"/>
    </source>
</evidence>
<dbReference type="InterPro" id="IPR005224">
    <property type="entry name" value="SfsA"/>
</dbReference>
<evidence type="ECO:0000259" key="3">
    <source>
        <dbReference type="Pfam" id="PF17746"/>
    </source>
</evidence>
<dbReference type="RefSeq" id="WP_149678925.1">
    <property type="nucleotide sequence ID" value="NZ_FQZP01000030.1"/>
</dbReference>
<sequence>MRYEKVIPGRFLSRPNRFIARCEINGTIETVHVKNTGRLKELLVPGAPVFLEFSDKPNRKTRYSLVTVEKAGRLVNIDSNIPNQVALETLKAGMIKLPGMSGFDLIKSEQKYGQSRFDLYLEGGGRKAFLEVKGVTLEKDGVAMFPDAPTERGARHIHELIAAAEKGYEAYILFVIQMKGVRCFMPNDETHRAFGEALRLAASKGVHVLAYDCHVEPDSLRIADPVEVIL</sequence>
<keyword evidence="5" id="KW-1185">Reference proteome</keyword>
<evidence type="ECO:0000259" key="2">
    <source>
        <dbReference type="Pfam" id="PF03749"/>
    </source>
</evidence>
<dbReference type="OrthoDB" id="9802365at2"/>